<dbReference type="PANTHER" id="PTHR11059:SF0">
    <property type="entry name" value="DNA REPAIR PROTEIN RECN"/>
    <property type="match status" value="1"/>
</dbReference>
<evidence type="ECO:0000256" key="8">
    <source>
        <dbReference type="ARBA" id="ARBA00033408"/>
    </source>
</evidence>
<dbReference type="GO" id="GO:0005524">
    <property type="term" value="F:ATP binding"/>
    <property type="evidence" value="ECO:0007669"/>
    <property type="project" value="UniProtKB-KW"/>
</dbReference>
<organism evidence="12 13">
    <name type="scientific">Campylobacter geochelonis</name>
    <dbReference type="NCBI Taxonomy" id="1780362"/>
    <lineage>
        <taxon>Bacteria</taxon>
        <taxon>Pseudomonadati</taxon>
        <taxon>Campylobacterota</taxon>
        <taxon>Epsilonproteobacteria</taxon>
        <taxon>Campylobacterales</taxon>
        <taxon>Campylobacteraceae</taxon>
        <taxon>Campylobacter</taxon>
    </lineage>
</organism>
<feature type="domain" description="AAA+ ATPase" evidence="11">
    <location>
        <begin position="21"/>
        <end position="467"/>
    </location>
</feature>
<evidence type="ECO:0000313" key="13">
    <source>
        <dbReference type="Proteomes" id="UP000069632"/>
    </source>
</evidence>
<keyword evidence="6" id="KW-0067">ATP-binding</keyword>
<dbReference type="EMBL" id="FIZP01000016">
    <property type="protein sequence ID" value="CZE49248.1"/>
    <property type="molecule type" value="Genomic_DNA"/>
</dbReference>
<keyword evidence="13" id="KW-1185">Reference proteome</keyword>
<keyword evidence="7 9" id="KW-0234">DNA repair</keyword>
<keyword evidence="10" id="KW-0175">Coiled coil</keyword>
<gene>
    <name evidence="12" type="primary">recN</name>
    <name evidence="12" type="ORF">ERS672216_01827</name>
</gene>
<dbReference type="OrthoDB" id="9806954at2"/>
<keyword evidence="5 9" id="KW-0227">DNA damage</keyword>
<name>A0A128ELK6_9BACT</name>
<dbReference type="GO" id="GO:0043590">
    <property type="term" value="C:bacterial nucleoid"/>
    <property type="evidence" value="ECO:0007669"/>
    <property type="project" value="TreeGrafter"/>
</dbReference>
<evidence type="ECO:0000256" key="2">
    <source>
        <dbReference type="ARBA" id="ARBA00009441"/>
    </source>
</evidence>
<comment type="similarity">
    <text evidence="2 9">Belongs to the RecN family.</text>
</comment>
<accession>A0A128ELK6</accession>
<evidence type="ECO:0000256" key="6">
    <source>
        <dbReference type="ARBA" id="ARBA00022840"/>
    </source>
</evidence>
<dbReference type="InterPro" id="IPR027417">
    <property type="entry name" value="P-loop_NTPase"/>
</dbReference>
<comment type="function">
    <text evidence="1 9">May be involved in recombinational repair of damaged DNA.</text>
</comment>
<evidence type="ECO:0000256" key="5">
    <source>
        <dbReference type="ARBA" id="ARBA00022763"/>
    </source>
</evidence>
<evidence type="ECO:0000313" key="12">
    <source>
        <dbReference type="EMBL" id="CZE49248.1"/>
    </source>
</evidence>
<protein>
    <recommendedName>
        <fullName evidence="3 9">DNA repair protein RecN</fullName>
    </recommendedName>
    <alternativeName>
        <fullName evidence="8 9">Recombination protein N</fullName>
    </alternativeName>
</protein>
<proteinExistence type="inferred from homology"/>
<dbReference type="GO" id="GO:0016887">
    <property type="term" value="F:ATP hydrolysis activity"/>
    <property type="evidence" value="ECO:0007669"/>
    <property type="project" value="InterPro"/>
</dbReference>
<evidence type="ECO:0000256" key="1">
    <source>
        <dbReference type="ARBA" id="ARBA00003618"/>
    </source>
</evidence>
<evidence type="ECO:0000256" key="10">
    <source>
        <dbReference type="SAM" id="Coils"/>
    </source>
</evidence>
<dbReference type="Gene3D" id="3.40.50.300">
    <property type="entry name" value="P-loop containing nucleotide triphosphate hydrolases"/>
    <property type="match status" value="2"/>
</dbReference>
<dbReference type="SUPFAM" id="SSF52540">
    <property type="entry name" value="P-loop containing nucleoside triphosphate hydrolases"/>
    <property type="match status" value="1"/>
</dbReference>
<dbReference type="InterPro" id="IPR004604">
    <property type="entry name" value="DNA_recomb/repair_RecN"/>
</dbReference>
<evidence type="ECO:0000259" key="11">
    <source>
        <dbReference type="SMART" id="SM00382"/>
    </source>
</evidence>
<dbReference type="InterPro" id="IPR038729">
    <property type="entry name" value="Rad50/SbcC_AAA"/>
</dbReference>
<dbReference type="Proteomes" id="UP000069632">
    <property type="component" value="Unassembled WGS sequence"/>
</dbReference>
<evidence type="ECO:0000256" key="7">
    <source>
        <dbReference type="ARBA" id="ARBA00023204"/>
    </source>
</evidence>
<dbReference type="GO" id="GO:0006310">
    <property type="term" value="P:DNA recombination"/>
    <property type="evidence" value="ECO:0007669"/>
    <property type="project" value="InterPro"/>
</dbReference>
<dbReference type="AlphaFoldDB" id="A0A128ELK6"/>
<dbReference type="SMART" id="SM00382">
    <property type="entry name" value="AAA"/>
    <property type="match status" value="1"/>
</dbReference>
<evidence type="ECO:0000256" key="4">
    <source>
        <dbReference type="ARBA" id="ARBA00022741"/>
    </source>
</evidence>
<feature type="coiled-coil region" evidence="10">
    <location>
        <begin position="286"/>
        <end position="330"/>
    </location>
</feature>
<reference evidence="12 13" key="1">
    <citation type="submission" date="2016-02" db="EMBL/GenBank/DDBJ databases">
        <authorList>
            <consortium name="Pathogen Informatics"/>
        </authorList>
    </citation>
    <scope>NUCLEOTIDE SEQUENCE [LARGE SCALE GENOMIC DNA]</scope>
    <source>
        <strain evidence="12 13">RC20</strain>
    </source>
</reference>
<evidence type="ECO:0000256" key="3">
    <source>
        <dbReference type="ARBA" id="ARBA00021315"/>
    </source>
</evidence>
<dbReference type="GO" id="GO:0006302">
    <property type="term" value="P:double-strand break repair"/>
    <property type="evidence" value="ECO:0007669"/>
    <property type="project" value="InterPro"/>
</dbReference>
<keyword evidence="4" id="KW-0547">Nucleotide-binding</keyword>
<dbReference type="PANTHER" id="PTHR11059">
    <property type="entry name" value="DNA REPAIR PROTEIN RECN"/>
    <property type="match status" value="1"/>
</dbReference>
<dbReference type="RefSeq" id="WP_075540565.1">
    <property type="nucleotide sequence ID" value="NZ_CP053844.1"/>
</dbReference>
<sequence length="507" mass="58240">MIERLYIKKHITFDECELEFKPGLSVFTGASGAGKSVLMSAILAVFGLSESDASVIEADVGFEFDMGEFGIESEEINAFKMVKEKSVRYFINNQSIAKKNLNEIANQHIKYLSVKNVDEFANEKLLNLLDILASKSNQKHSENLSKFKSVFDEFTRTKKELEKIEKDEIRLEELKEFAKFEIDKIEQISPKSGEFEELMEIKKRLSKVDKINDAWQKAWMIFEIEPKVVDALRISEIDSSFFEDAMNELRAKKEGLNLDELEELNVEKILDRIEALSWLEKRYGGIDEALKTLAQRKDELRRYEDIEFEKSNLEKKFKEFKKDVVNLSNLISDERKNAKENLETSINFYLKELYMRNIKVMFLEKDIDKSGKDEIVFQIDGTNLKNLSSGELNRLRLAFIASNADIVGFGDGVIILDEIDANLSGKEAMSIADVLVKISKFYQIFAISHLPQLSSRANSHFLVVKNGNTSSVHNLDENEKITELARMISGEVITQEAMEFAKKLRNF</sequence>
<dbReference type="GO" id="GO:0009432">
    <property type="term" value="P:SOS response"/>
    <property type="evidence" value="ECO:0007669"/>
    <property type="project" value="TreeGrafter"/>
</dbReference>
<dbReference type="Pfam" id="PF13476">
    <property type="entry name" value="AAA_23"/>
    <property type="match status" value="1"/>
</dbReference>
<dbReference type="InterPro" id="IPR003593">
    <property type="entry name" value="AAA+_ATPase"/>
</dbReference>
<evidence type="ECO:0000256" key="9">
    <source>
        <dbReference type="PIRNR" id="PIRNR003128"/>
    </source>
</evidence>
<dbReference type="PIRSF" id="PIRSF003128">
    <property type="entry name" value="RecN"/>
    <property type="match status" value="1"/>
</dbReference>